<evidence type="ECO:0000313" key="2">
    <source>
        <dbReference type="Proteomes" id="UP000319160"/>
    </source>
</evidence>
<protein>
    <submittedName>
        <fullName evidence="1">Uncharacterized protein</fullName>
    </submittedName>
</protein>
<organism evidence="1 2">
    <name type="scientific">Xylaria flabelliformis</name>
    <dbReference type="NCBI Taxonomy" id="2512241"/>
    <lineage>
        <taxon>Eukaryota</taxon>
        <taxon>Fungi</taxon>
        <taxon>Dikarya</taxon>
        <taxon>Ascomycota</taxon>
        <taxon>Pezizomycotina</taxon>
        <taxon>Sordariomycetes</taxon>
        <taxon>Xylariomycetidae</taxon>
        <taxon>Xylariales</taxon>
        <taxon>Xylariaceae</taxon>
        <taxon>Xylaria</taxon>
    </lineage>
</organism>
<gene>
    <name evidence="1" type="ORF">FHL15_003237</name>
</gene>
<dbReference type="EMBL" id="VFLP01000014">
    <property type="protein sequence ID" value="TRX95683.1"/>
    <property type="molecule type" value="Genomic_DNA"/>
</dbReference>
<reference evidence="2" key="1">
    <citation type="submission" date="2019-06" db="EMBL/GenBank/DDBJ databases">
        <title>Draft genome sequence of the griseofulvin-producing fungus Xylaria cubensis strain G536.</title>
        <authorList>
            <person name="Mead M.E."/>
            <person name="Raja H.A."/>
            <person name="Steenwyk J.L."/>
            <person name="Knowles S.L."/>
            <person name="Oberlies N.H."/>
            <person name="Rokas A."/>
        </authorList>
    </citation>
    <scope>NUCLEOTIDE SEQUENCE [LARGE SCALE GENOMIC DNA]</scope>
    <source>
        <strain evidence="2">G536</strain>
    </source>
</reference>
<proteinExistence type="predicted"/>
<keyword evidence="2" id="KW-1185">Reference proteome</keyword>
<sequence>MLIRFKPEYMYQNRQSMREYCIEATRSWIAQNGHESTAVLAVIVNGPHTSRSDYNTHLTVDLFAAGKWGPADKPYARVHVSGGSVPNVARDKSRY</sequence>
<dbReference type="AlphaFoldDB" id="A0A553I648"/>
<comment type="caution">
    <text evidence="1">The sequence shown here is derived from an EMBL/GenBank/DDBJ whole genome shotgun (WGS) entry which is preliminary data.</text>
</comment>
<dbReference type="OrthoDB" id="2790530at2759"/>
<dbReference type="Proteomes" id="UP000319160">
    <property type="component" value="Unassembled WGS sequence"/>
</dbReference>
<accession>A0A553I648</accession>
<name>A0A553I648_9PEZI</name>
<evidence type="ECO:0000313" key="1">
    <source>
        <dbReference type="EMBL" id="TRX95683.1"/>
    </source>
</evidence>